<keyword evidence="2" id="KW-0732">Signal</keyword>
<keyword evidence="1" id="KW-1133">Transmembrane helix</keyword>
<evidence type="ECO:0000256" key="2">
    <source>
        <dbReference type="SAM" id="SignalP"/>
    </source>
</evidence>
<feature type="chain" id="PRO_5045628391" description="DUF4190 domain-containing protein" evidence="2">
    <location>
        <begin position="24"/>
        <end position="141"/>
    </location>
</feature>
<keyword evidence="4" id="KW-1185">Reference proteome</keyword>
<keyword evidence="1" id="KW-0812">Transmembrane</keyword>
<organism evidence="3 4">
    <name type="scientific">Nemorincola caseinilytica</name>
    <dbReference type="NCBI Taxonomy" id="2054315"/>
    <lineage>
        <taxon>Bacteria</taxon>
        <taxon>Pseudomonadati</taxon>
        <taxon>Bacteroidota</taxon>
        <taxon>Chitinophagia</taxon>
        <taxon>Chitinophagales</taxon>
        <taxon>Chitinophagaceae</taxon>
        <taxon>Nemorincola</taxon>
    </lineage>
</organism>
<feature type="transmembrane region" description="Helical" evidence="1">
    <location>
        <begin position="81"/>
        <end position="106"/>
    </location>
</feature>
<comment type="caution">
    <text evidence="3">The sequence shown here is derived from an EMBL/GenBank/DDBJ whole genome shotgun (WGS) entry which is preliminary data.</text>
</comment>
<evidence type="ECO:0000313" key="4">
    <source>
        <dbReference type="Proteomes" id="UP001500067"/>
    </source>
</evidence>
<dbReference type="Proteomes" id="UP001500067">
    <property type="component" value="Unassembled WGS sequence"/>
</dbReference>
<reference evidence="4" key="1">
    <citation type="journal article" date="2019" name="Int. J. Syst. Evol. Microbiol.">
        <title>The Global Catalogue of Microorganisms (GCM) 10K type strain sequencing project: providing services to taxonomists for standard genome sequencing and annotation.</title>
        <authorList>
            <consortium name="The Broad Institute Genomics Platform"/>
            <consortium name="The Broad Institute Genome Sequencing Center for Infectious Disease"/>
            <person name="Wu L."/>
            <person name="Ma J."/>
        </authorList>
    </citation>
    <scope>NUCLEOTIDE SEQUENCE [LARGE SCALE GENOMIC DNA]</scope>
    <source>
        <strain evidence="4">JCM 32105</strain>
    </source>
</reference>
<evidence type="ECO:0000256" key="1">
    <source>
        <dbReference type="SAM" id="Phobius"/>
    </source>
</evidence>
<evidence type="ECO:0008006" key="5">
    <source>
        <dbReference type="Google" id="ProtNLM"/>
    </source>
</evidence>
<proteinExistence type="predicted"/>
<name>A0ABP8NNR3_9BACT</name>
<gene>
    <name evidence="3" type="ORF">GCM10023093_27320</name>
</gene>
<accession>A0ABP8NNR3</accession>
<dbReference type="RefSeq" id="WP_345084228.1">
    <property type="nucleotide sequence ID" value="NZ_BAABFA010000019.1"/>
</dbReference>
<protein>
    <recommendedName>
        <fullName evidence="5">DUF4190 domain-containing protein</fullName>
    </recommendedName>
</protein>
<feature type="signal peptide" evidence="2">
    <location>
        <begin position="1"/>
        <end position="23"/>
    </location>
</feature>
<feature type="transmembrane region" description="Helical" evidence="1">
    <location>
        <begin position="118"/>
        <end position="140"/>
    </location>
</feature>
<keyword evidence="1" id="KW-0472">Membrane</keyword>
<dbReference type="EMBL" id="BAABFA010000019">
    <property type="protein sequence ID" value="GAA4468865.1"/>
    <property type="molecule type" value="Genomic_DNA"/>
</dbReference>
<sequence length="141" mass="15253">MRIYSFLLLLVCTLLLVPVRSHAGFLVKHSKHTAVVSVHNAIEAAVPDAANTAAPAPHECNGCEDKRREERRNGWAGTASMWVAIGGAIYMFFPPFMILAAIFAAIGLKPGKPKRGRAIAGLIISVFGLMLWGFLIAIGLW</sequence>
<evidence type="ECO:0000313" key="3">
    <source>
        <dbReference type="EMBL" id="GAA4468865.1"/>
    </source>
</evidence>